<keyword evidence="1" id="KW-0472">Membrane</keyword>
<name>A0A511ZBY0_9BACL</name>
<dbReference type="GO" id="GO:0005886">
    <property type="term" value="C:plasma membrane"/>
    <property type="evidence" value="ECO:0007669"/>
    <property type="project" value="InterPro"/>
</dbReference>
<keyword evidence="1" id="KW-1133">Transmembrane helix</keyword>
<keyword evidence="1" id="KW-0812">Transmembrane</keyword>
<dbReference type="EMBL" id="BJYL01000053">
    <property type="protein sequence ID" value="GEN84941.1"/>
    <property type="molecule type" value="Genomic_DNA"/>
</dbReference>
<accession>A0A511ZBY0</accession>
<dbReference type="InterPro" id="IPR012651">
    <property type="entry name" value="Thia_Transptr_ThiT"/>
</dbReference>
<evidence type="ECO:0000313" key="2">
    <source>
        <dbReference type="EMBL" id="GEN84941.1"/>
    </source>
</evidence>
<feature type="transmembrane region" description="Helical" evidence="1">
    <location>
        <begin position="112"/>
        <end position="139"/>
    </location>
</feature>
<dbReference type="Pfam" id="PF09515">
    <property type="entry name" value="Thia_YuaJ"/>
    <property type="match status" value="1"/>
</dbReference>
<dbReference type="Gene3D" id="1.10.1760.20">
    <property type="match status" value="1"/>
</dbReference>
<sequence length="185" mass="19820">MDRKRLQFLLEVAILGALSFVLDNLTLFKMPQGGSVTLSMLPIILMAYRWGLAGGLLTGFITGLLQAVIGGYIIHPVQGFLDYFFAYTVVGFAASTHGWLMKSKSAGRKGSMAAAIITGTVLGGLLRYLAHFIGGMVFFADAAGDQPAWLYSLGYNGSYMIPSIILCAAAAVVLFTSSPRLIQRV</sequence>
<dbReference type="AlphaFoldDB" id="A0A511ZBY0"/>
<gene>
    <name evidence="2" type="primary">thiT</name>
    <name evidence="2" type="ORF">SLU01_32530</name>
</gene>
<comment type="caution">
    <text evidence="2">The sequence shown here is derived from an EMBL/GenBank/DDBJ whole genome shotgun (WGS) entry which is preliminary data.</text>
</comment>
<evidence type="ECO:0000313" key="3">
    <source>
        <dbReference type="Proteomes" id="UP000321901"/>
    </source>
</evidence>
<dbReference type="RefSeq" id="WP_147060264.1">
    <property type="nucleotide sequence ID" value="NZ_BJYL01000053.1"/>
</dbReference>
<proteinExistence type="predicted"/>
<dbReference type="GO" id="GO:0015234">
    <property type="term" value="F:thiamine transmembrane transporter activity"/>
    <property type="evidence" value="ECO:0007669"/>
    <property type="project" value="InterPro"/>
</dbReference>
<organism evidence="2 3">
    <name type="scientific">Sporosarcina luteola</name>
    <dbReference type="NCBI Taxonomy" id="582850"/>
    <lineage>
        <taxon>Bacteria</taxon>
        <taxon>Bacillati</taxon>
        <taxon>Bacillota</taxon>
        <taxon>Bacilli</taxon>
        <taxon>Bacillales</taxon>
        <taxon>Caryophanaceae</taxon>
        <taxon>Sporosarcina</taxon>
    </lineage>
</organism>
<evidence type="ECO:0000256" key="1">
    <source>
        <dbReference type="SAM" id="Phobius"/>
    </source>
</evidence>
<protein>
    <submittedName>
        <fullName evidence="2">Thiamine transporter ThiT</fullName>
    </submittedName>
</protein>
<dbReference type="NCBIfam" id="TIGR02357">
    <property type="entry name" value="ECF_ThiT_YuaJ"/>
    <property type="match status" value="1"/>
</dbReference>
<dbReference type="Proteomes" id="UP000321901">
    <property type="component" value="Unassembled WGS sequence"/>
</dbReference>
<reference evidence="2 3" key="1">
    <citation type="submission" date="2019-07" db="EMBL/GenBank/DDBJ databases">
        <title>Whole genome shotgun sequence of Sporosarcina luteola NBRC 105378.</title>
        <authorList>
            <person name="Hosoyama A."/>
            <person name="Uohara A."/>
            <person name="Ohji S."/>
            <person name="Ichikawa N."/>
        </authorList>
    </citation>
    <scope>NUCLEOTIDE SEQUENCE [LARGE SCALE GENOMIC DNA]</scope>
    <source>
        <strain evidence="2 3">NBRC 105378</strain>
    </source>
</reference>
<dbReference type="OrthoDB" id="9795813at2"/>
<keyword evidence="3" id="KW-1185">Reference proteome</keyword>
<feature type="transmembrane region" description="Helical" evidence="1">
    <location>
        <begin position="48"/>
        <end position="74"/>
    </location>
</feature>
<feature type="transmembrane region" description="Helical" evidence="1">
    <location>
        <begin position="159"/>
        <end position="177"/>
    </location>
</feature>
<feature type="transmembrane region" description="Helical" evidence="1">
    <location>
        <begin position="80"/>
        <end position="100"/>
    </location>
</feature>